<protein>
    <submittedName>
        <fullName evidence="1">Uncharacterized protein</fullName>
    </submittedName>
</protein>
<evidence type="ECO:0000313" key="1">
    <source>
        <dbReference type="EMBL" id="KAG0144366.1"/>
    </source>
</evidence>
<organism evidence="1 2">
    <name type="scientific">Cronartium quercuum f. sp. fusiforme G11</name>
    <dbReference type="NCBI Taxonomy" id="708437"/>
    <lineage>
        <taxon>Eukaryota</taxon>
        <taxon>Fungi</taxon>
        <taxon>Dikarya</taxon>
        <taxon>Basidiomycota</taxon>
        <taxon>Pucciniomycotina</taxon>
        <taxon>Pucciniomycetes</taxon>
        <taxon>Pucciniales</taxon>
        <taxon>Coleosporiaceae</taxon>
        <taxon>Cronartium</taxon>
    </lineage>
</organism>
<comment type="caution">
    <text evidence="1">The sequence shown here is derived from an EMBL/GenBank/DDBJ whole genome shotgun (WGS) entry which is preliminary data.</text>
</comment>
<evidence type="ECO:0000313" key="2">
    <source>
        <dbReference type="Proteomes" id="UP000886653"/>
    </source>
</evidence>
<name>A0A9P6T9Q9_9BASI</name>
<gene>
    <name evidence="1" type="ORF">CROQUDRAFT_95067</name>
</gene>
<accession>A0A9P6T9Q9</accession>
<keyword evidence="2" id="KW-1185">Reference proteome</keyword>
<proteinExistence type="predicted"/>
<dbReference type="OrthoDB" id="2846123at2759"/>
<dbReference type="Proteomes" id="UP000886653">
    <property type="component" value="Unassembled WGS sequence"/>
</dbReference>
<reference evidence="1" key="1">
    <citation type="submission" date="2013-11" db="EMBL/GenBank/DDBJ databases">
        <title>Genome sequence of the fusiform rust pathogen reveals effectors for host alternation and coevolution with pine.</title>
        <authorList>
            <consortium name="DOE Joint Genome Institute"/>
            <person name="Smith K."/>
            <person name="Pendleton A."/>
            <person name="Kubisiak T."/>
            <person name="Anderson C."/>
            <person name="Salamov A."/>
            <person name="Aerts A."/>
            <person name="Riley R."/>
            <person name="Clum A."/>
            <person name="Lindquist E."/>
            <person name="Ence D."/>
            <person name="Campbell M."/>
            <person name="Kronenberg Z."/>
            <person name="Feau N."/>
            <person name="Dhillon B."/>
            <person name="Hamelin R."/>
            <person name="Burleigh J."/>
            <person name="Smith J."/>
            <person name="Yandell M."/>
            <person name="Nelson C."/>
            <person name="Grigoriev I."/>
            <person name="Davis J."/>
        </authorList>
    </citation>
    <scope>NUCLEOTIDE SEQUENCE</scope>
    <source>
        <strain evidence="1">G11</strain>
    </source>
</reference>
<dbReference type="AlphaFoldDB" id="A0A9P6T9Q9"/>
<sequence length="91" mass="10319">MEEQPTEITLRILQLNTHHSASITHSLLNDPKTSQHHFLLIQEPYLYPQSNAPIAHPAWQTVSQRASCTSTKWCPPPHTPNSPPTQTACQW</sequence>
<dbReference type="SUPFAM" id="SSF56219">
    <property type="entry name" value="DNase I-like"/>
    <property type="match status" value="1"/>
</dbReference>
<dbReference type="InterPro" id="IPR036691">
    <property type="entry name" value="Endo/exonu/phosph_ase_sf"/>
</dbReference>
<dbReference type="Gene3D" id="3.60.10.10">
    <property type="entry name" value="Endonuclease/exonuclease/phosphatase"/>
    <property type="match status" value="1"/>
</dbReference>
<dbReference type="EMBL" id="MU167296">
    <property type="protein sequence ID" value="KAG0144366.1"/>
    <property type="molecule type" value="Genomic_DNA"/>
</dbReference>